<feature type="domain" description="VOC" evidence="1">
    <location>
        <begin position="5"/>
        <end position="126"/>
    </location>
</feature>
<dbReference type="Gene3D" id="3.10.180.10">
    <property type="entry name" value="2,3-Dihydroxybiphenyl 1,2-Dioxygenase, domain 1"/>
    <property type="match status" value="1"/>
</dbReference>
<dbReference type="InterPro" id="IPR004360">
    <property type="entry name" value="Glyas_Fos-R_dOase_dom"/>
</dbReference>
<comment type="caution">
    <text evidence="2">The sequence shown here is derived from an EMBL/GenBank/DDBJ whole genome shotgun (WGS) entry which is preliminary data.</text>
</comment>
<dbReference type="SUPFAM" id="SSF54593">
    <property type="entry name" value="Glyoxalase/Bleomycin resistance protein/Dihydroxybiphenyl dioxygenase"/>
    <property type="match status" value="1"/>
</dbReference>
<dbReference type="InterPro" id="IPR037523">
    <property type="entry name" value="VOC_core"/>
</dbReference>
<organism evidence="2 3">
    <name type="scientific">Allopontixanthobacter sediminis</name>
    <dbReference type="NCBI Taxonomy" id="1689985"/>
    <lineage>
        <taxon>Bacteria</taxon>
        <taxon>Pseudomonadati</taxon>
        <taxon>Pseudomonadota</taxon>
        <taxon>Alphaproteobacteria</taxon>
        <taxon>Sphingomonadales</taxon>
        <taxon>Erythrobacteraceae</taxon>
        <taxon>Allopontixanthobacter</taxon>
    </lineage>
</organism>
<protein>
    <submittedName>
        <fullName evidence="2">VOC family protein</fullName>
    </submittedName>
</protein>
<dbReference type="EMBL" id="WTYL01000001">
    <property type="protein sequence ID" value="MXP43859.1"/>
    <property type="molecule type" value="Genomic_DNA"/>
</dbReference>
<keyword evidence="3" id="KW-1185">Reference proteome</keyword>
<dbReference type="PROSITE" id="PS51819">
    <property type="entry name" value="VOC"/>
    <property type="match status" value="1"/>
</dbReference>
<evidence type="ECO:0000313" key="3">
    <source>
        <dbReference type="Proteomes" id="UP000431922"/>
    </source>
</evidence>
<proteinExistence type="predicted"/>
<dbReference type="Proteomes" id="UP000431922">
    <property type="component" value="Unassembled WGS sequence"/>
</dbReference>
<gene>
    <name evidence="2" type="ORF">GRI65_05240</name>
</gene>
<dbReference type="Pfam" id="PF00903">
    <property type="entry name" value="Glyoxalase"/>
    <property type="match status" value="1"/>
</dbReference>
<dbReference type="OrthoDB" id="9798430at2"/>
<dbReference type="AlphaFoldDB" id="A0A845B8C0"/>
<accession>A0A845B8C0</accession>
<evidence type="ECO:0000313" key="2">
    <source>
        <dbReference type="EMBL" id="MXP43859.1"/>
    </source>
</evidence>
<dbReference type="PANTHER" id="PTHR36503:SF1">
    <property type="entry name" value="BLR2520 PROTEIN"/>
    <property type="match status" value="1"/>
</dbReference>
<sequence>MAEPRVSLITLGSRDLEKSRRFYVDGFGWKPVFENDEIIFYQLNGLILSTFADTSLQADMARGELLRPGAFALAHNVRAESEVKALMNDLVAAGGRVLRPADAPPIGGLRGYVADPDDHAWEIAYNPAFSIDDDGNIVFGT</sequence>
<dbReference type="InterPro" id="IPR029068">
    <property type="entry name" value="Glyas_Bleomycin-R_OHBP_Dase"/>
</dbReference>
<dbReference type="PANTHER" id="PTHR36503">
    <property type="entry name" value="BLR2520 PROTEIN"/>
    <property type="match status" value="1"/>
</dbReference>
<name>A0A845B8C0_9SPHN</name>
<evidence type="ECO:0000259" key="1">
    <source>
        <dbReference type="PROSITE" id="PS51819"/>
    </source>
</evidence>
<dbReference type="RefSeq" id="WP_160755422.1">
    <property type="nucleotide sequence ID" value="NZ_WTYL01000001.1"/>
</dbReference>
<reference evidence="2 3" key="1">
    <citation type="submission" date="2019-12" db="EMBL/GenBank/DDBJ databases">
        <title>Genomic-based taxomic classification of the family Erythrobacteraceae.</title>
        <authorList>
            <person name="Xu L."/>
        </authorList>
    </citation>
    <scope>NUCLEOTIDE SEQUENCE [LARGE SCALE GENOMIC DNA]</scope>
    <source>
        <strain evidence="2 3">KCTC 42453</strain>
    </source>
</reference>